<reference evidence="1 2" key="2">
    <citation type="submission" date="2018-11" db="EMBL/GenBank/DDBJ databases">
        <authorList>
            <consortium name="Pathogen Informatics"/>
        </authorList>
    </citation>
    <scope>NUCLEOTIDE SEQUENCE [LARGE SCALE GENOMIC DNA]</scope>
</reference>
<name>A0A0R3SWT5_HYMDI</name>
<proteinExistence type="predicted"/>
<accession>A0A0R3SWT5</accession>
<reference evidence="3" key="1">
    <citation type="submission" date="2017-02" db="UniProtKB">
        <authorList>
            <consortium name="WormBaseParasite"/>
        </authorList>
    </citation>
    <scope>IDENTIFICATION</scope>
</reference>
<evidence type="ECO:0000313" key="3">
    <source>
        <dbReference type="WBParaSite" id="HDID_0001016401-mRNA-1"/>
    </source>
</evidence>
<protein>
    <submittedName>
        <fullName evidence="3">UDENN domain-containing protein</fullName>
    </submittedName>
</protein>
<evidence type="ECO:0000313" key="1">
    <source>
        <dbReference type="EMBL" id="VDL62804.1"/>
    </source>
</evidence>
<sequence>MATGPSSPPEDELEECHPIASFPPSPLFMNLRRHTDQSLALITVDGMTHPFLAVKNYILKKIHLIETSGGRLLGMSGEGESYFRGCRQRPANIIALSCFNNQCAWELFRALRLKYEFPQDVDYFIIDLCNCTANTIDYPLMEICLYEVRDNESFNERYMRELPKLVCDQNGHLIAGTQKITQMMGALTSNFCTISQWKNCADYHMYHEKEPLVTKLLNESQSACVRKALADFGSLSAGNRAINN</sequence>
<gene>
    <name evidence="1" type="ORF">HDID_LOCUS10162</name>
</gene>
<dbReference type="Proteomes" id="UP000274504">
    <property type="component" value="Unassembled WGS sequence"/>
</dbReference>
<organism evidence="3">
    <name type="scientific">Hymenolepis diminuta</name>
    <name type="common">Rat tapeworm</name>
    <dbReference type="NCBI Taxonomy" id="6216"/>
    <lineage>
        <taxon>Eukaryota</taxon>
        <taxon>Metazoa</taxon>
        <taxon>Spiralia</taxon>
        <taxon>Lophotrochozoa</taxon>
        <taxon>Platyhelminthes</taxon>
        <taxon>Cestoda</taxon>
        <taxon>Eucestoda</taxon>
        <taxon>Cyclophyllidea</taxon>
        <taxon>Hymenolepididae</taxon>
        <taxon>Hymenolepis</taxon>
    </lineage>
</organism>
<dbReference type="WBParaSite" id="HDID_0001016401-mRNA-1">
    <property type="protein sequence ID" value="HDID_0001016401-mRNA-1"/>
    <property type="gene ID" value="HDID_0001016401"/>
</dbReference>
<dbReference type="OrthoDB" id="6222233at2759"/>
<dbReference type="EMBL" id="UYSG01011550">
    <property type="protein sequence ID" value="VDL62804.1"/>
    <property type="molecule type" value="Genomic_DNA"/>
</dbReference>
<evidence type="ECO:0000313" key="2">
    <source>
        <dbReference type="Proteomes" id="UP000274504"/>
    </source>
</evidence>
<dbReference type="AlphaFoldDB" id="A0A0R3SWT5"/>